<dbReference type="KEGG" id="bsb:Bresu_1736"/>
<keyword evidence="3" id="KW-0560">Oxidoreductase</keyword>
<dbReference type="NCBIfam" id="TIGR03440">
    <property type="entry name" value="egtB_TIGR03440"/>
    <property type="match status" value="1"/>
</dbReference>
<dbReference type="InterPro" id="IPR035094">
    <property type="entry name" value="EgtD"/>
</dbReference>
<feature type="domain" description="Histidine-specific methyltransferase SAM-dependent" evidence="7">
    <location>
        <begin position="419"/>
        <end position="716"/>
    </location>
</feature>
<name>D9QH81_BRESC</name>
<dbReference type="Pfam" id="PF10017">
    <property type="entry name" value="Methyltransf_33"/>
    <property type="match status" value="1"/>
</dbReference>
<gene>
    <name evidence="9" type="ordered locus">Bresu_1736</name>
</gene>
<dbReference type="eggNOG" id="COG1262">
    <property type="taxonomic scope" value="Bacteria"/>
</dbReference>
<dbReference type="BioCyc" id="BSUB633149:G1GM8-1728-MONOMER"/>
<evidence type="ECO:0000259" key="8">
    <source>
        <dbReference type="Pfam" id="PF12867"/>
    </source>
</evidence>
<evidence type="ECO:0000256" key="5">
    <source>
        <dbReference type="ARBA" id="ARBA00037882"/>
    </source>
</evidence>
<dbReference type="GO" id="GO:0052699">
    <property type="term" value="P:ergothioneine biosynthetic process"/>
    <property type="evidence" value="ECO:0007669"/>
    <property type="project" value="InterPro"/>
</dbReference>
<feature type="domain" description="Sulfatase-modifying factor enzyme-like" evidence="6">
    <location>
        <begin position="188"/>
        <end position="318"/>
    </location>
</feature>
<dbReference type="PANTHER" id="PTHR43397:SF1">
    <property type="entry name" value="ERGOTHIONEINE BIOSYNTHESIS PROTEIN 1"/>
    <property type="match status" value="1"/>
</dbReference>
<dbReference type="InterPro" id="IPR017806">
    <property type="entry name" value="EgtB"/>
</dbReference>
<dbReference type="EMBL" id="CP002102">
    <property type="protein sequence ID" value="ADL01047.1"/>
    <property type="molecule type" value="Genomic_DNA"/>
</dbReference>
<dbReference type="Proteomes" id="UP000002696">
    <property type="component" value="Chromosome"/>
</dbReference>
<dbReference type="SUPFAM" id="SSF53335">
    <property type="entry name" value="S-adenosyl-L-methionine-dependent methyltransferases"/>
    <property type="match status" value="1"/>
</dbReference>
<dbReference type="OrthoDB" id="9768004at2"/>
<dbReference type="GO" id="GO:0008168">
    <property type="term" value="F:methyltransferase activity"/>
    <property type="evidence" value="ECO:0007669"/>
    <property type="project" value="UniProtKB-KW"/>
</dbReference>
<evidence type="ECO:0000313" key="9">
    <source>
        <dbReference type="EMBL" id="ADL01047.1"/>
    </source>
</evidence>
<dbReference type="InterPro" id="IPR019257">
    <property type="entry name" value="MeTrfase_dom"/>
</dbReference>
<dbReference type="NCBIfam" id="TIGR03438">
    <property type="entry name" value="egtD_ergothio"/>
    <property type="match status" value="1"/>
</dbReference>
<evidence type="ECO:0000256" key="3">
    <source>
        <dbReference type="ARBA" id="ARBA00023002"/>
    </source>
</evidence>
<dbReference type="InterPro" id="IPR051128">
    <property type="entry name" value="EgtD_Methyltrsf_superfamily"/>
</dbReference>
<dbReference type="RefSeq" id="WP_013269149.1">
    <property type="nucleotide sequence ID" value="NC_014375.1"/>
</dbReference>
<evidence type="ECO:0000256" key="4">
    <source>
        <dbReference type="ARBA" id="ARBA00023004"/>
    </source>
</evidence>
<dbReference type="Gene3D" id="3.90.1580.10">
    <property type="entry name" value="paralog of FGE (formylglycine-generating enzyme)"/>
    <property type="match status" value="2"/>
</dbReference>
<dbReference type="STRING" id="633149.Bresu_1736"/>
<dbReference type="InterPro" id="IPR016187">
    <property type="entry name" value="CTDL_fold"/>
</dbReference>
<keyword evidence="4" id="KW-0408">Iron</keyword>
<sequence length="719" mass="79560">MKASARKAAPGADDLVRFRAVRAAMPVLAEGLSTEDLTAQSMPDASPSKWHLAHTSWFFEAMILAADPDYVPVDGRLQQLFNSYYESLGRRVERGERGLMTRPSLDEVMDYRAEIDRRMEARLERGLSGDMERYLFVLGLHHDQQHQELFLMDLLHLMSRSPMDPAAYPVEPRPGGPLQPARGGATRFEGGLVDIGHGDETFAFDNEGPRHRVWLEPFLLDHDLVTNGHWLAFMADDGYRRPEFWLADGWATVKAEAWTAPLYWREDDGVWTVLGLTGRAPVDPDAPVRHISAYEAEAFAVWSGKRLPTEAEWESAVATAPDVFSNLFNEVWQHTASAYAPYPGFRPTEGTASEYNGKFMANQRVLRGGSLATPPGHARATYRNFFYPQQRWAFMGLRLAADAPAAKRPRIEDMETARFRAEMVAGLSQPKKAVSPKWFYDAAGSDLFEDITRLPEYYPTRQEAALLKTMAPRLTAGFGENAVLVEFGSGASEKTRILLDAAPTLSTYLPIDISPDALNAAAERIADSYPAIEVVPVVGDFLNLPPLPELGRGRRIGFFPGSTIGNLEPQQAIAFLANARERLGPGALFILGVDLVKASDLLVAAYDDAQGVTAAFNMNLLVRANRELGADFDLSGFRHRAIWNADRSRMEMHLEATRDQTVHIGDDRIDFAAGETIHTESSRKFTRDSVASMAAAAGWTVQGFDVSDDPSVALALLSN</sequence>
<keyword evidence="10" id="KW-1185">Reference proteome</keyword>
<evidence type="ECO:0000259" key="6">
    <source>
        <dbReference type="Pfam" id="PF03781"/>
    </source>
</evidence>
<dbReference type="InParanoid" id="D9QH81"/>
<protein>
    <submittedName>
        <fullName evidence="9">Methyltransferase</fullName>
    </submittedName>
</protein>
<dbReference type="PANTHER" id="PTHR43397">
    <property type="entry name" value="ERGOTHIONEINE BIOSYNTHESIS PROTEIN 1"/>
    <property type="match status" value="1"/>
</dbReference>
<proteinExistence type="predicted"/>
<comment type="pathway">
    <text evidence="5">Amino-acid biosynthesis; ergothioneine biosynthesis.</text>
</comment>
<dbReference type="InterPro" id="IPR042095">
    <property type="entry name" value="SUMF_sf"/>
</dbReference>
<dbReference type="Gene3D" id="3.40.50.150">
    <property type="entry name" value="Vaccinia Virus protein VP39"/>
    <property type="match status" value="1"/>
</dbReference>
<dbReference type="eggNOG" id="COG4301">
    <property type="taxonomic scope" value="Bacteria"/>
</dbReference>
<dbReference type="InterPro" id="IPR005532">
    <property type="entry name" value="SUMF_dom"/>
</dbReference>
<dbReference type="GO" id="GO:0032259">
    <property type="term" value="P:methylation"/>
    <property type="evidence" value="ECO:0007669"/>
    <property type="project" value="UniProtKB-KW"/>
</dbReference>
<evidence type="ECO:0000256" key="1">
    <source>
        <dbReference type="ARBA" id="ARBA00022603"/>
    </source>
</evidence>
<reference evidence="10" key="1">
    <citation type="journal article" date="2011" name="J. Bacteriol.">
        <title>Genome sequences of eight morphologically diverse alphaproteobacteria.</title>
        <authorList>
            <consortium name="US DOE Joint Genome Institute"/>
            <person name="Brown P.J."/>
            <person name="Kysela D.T."/>
            <person name="Buechlein A."/>
            <person name="Hemmerich C."/>
            <person name="Brun Y.V."/>
        </authorList>
    </citation>
    <scope>NUCLEOTIDE SEQUENCE [LARGE SCALE GENOMIC DNA]</scope>
    <source>
        <strain evidence="10">ATCC 15264 / DSM 4735 / LMG 14903 / NBRC 16000 / CB 81</strain>
    </source>
</reference>
<accession>D9QH81</accession>
<evidence type="ECO:0000259" key="7">
    <source>
        <dbReference type="Pfam" id="PF10017"/>
    </source>
</evidence>
<keyword evidence="2 9" id="KW-0808">Transferase</keyword>
<dbReference type="HOGENOM" id="CLU_022534_1_0_5"/>
<evidence type="ECO:0000313" key="10">
    <source>
        <dbReference type="Proteomes" id="UP000002696"/>
    </source>
</evidence>
<dbReference type="InterPro" id="IPR029063">
    <property type="entry name" value="SAM-dependent_MTases_sf"/>
</dbReference>
<keyword evidence="1 9" id="KW-0489">Methyltransferase</keyword>
<dbReference type="InterPro" id="IPR024775">
    <property type="entry name" value="DinB-like"/>
</dbReference>
<dbReference type="Pfam" id="PF12867">
    <property type="entry name" value="DinB_2"/>
    <property type="match status" value="1"/>
</dbReference>
<dbReference type="SUPFAM" id="SSF56436">
    <property type="entry name" value="C-type lectin-like"/>
    <property type="match status" value="1"/>
</dbReference>
<organism evidence="9 10">
    <name type="scientific">Brevundimonas subvibrioides (strain ATCC 15264 / DSM 4735 / LMG 14903 / NBRC 16000 / CB 81)</name>
    <name type="common">Caulobacter subvibrioides</name>
    <dbReference type="NCBI Taxonomy" id="633149"/>
    <lineage>
        <taxon>Bacteria</taxon>
        <taxon>Pseudomonadati</taxon>
        <taxon>Pseudomonadota</taxon>
        <taxon>Alphaproteobacteria</taxon>
        <taxon>Caulobacterales</taxon>
        <taxon>Caulobacteraceae</taxon>
        <taxon>Brevundimonas</taxon>
    </lineage>
</organism>
<dbReference type="Pfam" id="PF03781">
    <property type="entry name" value="FGE-sulfatase"/>
    <property type="match status" value="1"/>
</dbReference>
<evidence type="ECO:0000256" key="2">
    <source>
        <dbReference type="ARBA" id="ARBA00022679"/>
    </source>
</evidence>
<feature type="domain" description="DinB-like" evidence="8">
    <location>
        <begin position="18"/>
        <end position="136"/>
    </location>
</feature>
<dbReference type="AlphaFoldDB" id="D9QH81"/>